<feature type="region of interest" description="Disordered" evidence="1">
    <location>
        <begin position="1"/>
        <end position="32"/>
    </location>
</feature>
<feature type="compositionally biased region" description="Polar residues" evidence="1">
    <location>
        <begin position="1"/>
        <end position="19"/>
    </location>
</feature>
<evidence type="ECO:0000313" key="3">
    <source>
        <dbReference type="Proteomes" id="UP000254677"/>
    </source>
</evidence>
<gene>
    <name evidence="2" type="ORF">NCTC13292_02317</name>
</gene>
<sequence length="70" mass="7822">MSNSTNHMLNKMQPNSTKKVISEQPEAEVEVDQSELKPAKVLTPMPKSPIDELVVKCLPQKDSFDLTPTK</sequence>
<dbReference type="AlphaFoldDB" id="A0A378J9U4"/>
<proteinExistence type="predicted"/>
<organism evidence="2 3">
    <name type="scientific">Legionella donaldsonii</name>
    <dbReference type="NCBI Taxonomy" id="45060"/>
    <lineage>
        <taxon>Bacteria</taxon>
        <taxon>Pseudomonadati</taxon>
        <taxon>Pseudomonadota</taxon>
        <taxon>Gammaproteobacteria</taxon>
        <taxon>Legionellales</taxon>
        <taxon>Legionellaceae</taxon>
        <taxon>Legionella</taxon>
    </lineage>
</organism>
<reference evidence="2 3" key="1">
    <citation type="submission" date="2018-06" db="EMBL/GenBank/DDBJ databases">
        <authorList>
            <consortium name="Pathogen Informatics"/>
            <person name="Doyle S."/>
        </authorList>
    </citation>
    <scope>NUCLEOTIDE SEQUENCE [LARGE SCALE GENOMIC DNA]</scope>
    <source>
        <strain evidence="2 3">NCTC13292</strain>
    </source>
</reference>
<keyword evidence="3" id="KW-1185">Reference proteome</keyword>
<dbReference type="RefSeq" id="WP_115221910.1">
    <property type="nucleotide sequence ID" value="NZ_CAXYJE010000002.1"/>
</dbReference>
<dbReference type="EMBL" id="UGOA01000001">
    <property type="protein sequence ID" value="STX43667.1"/>
    <property type="molecule type" value="Genomic_DNA"/>
</dbReference>
<protein>
    <submittedName>
        <fullName evidence="2">Uncharacterized protein</fullName>
    </submittedName>
</protein>
<dbReference type="OrthoDB" id="5642962at2"/>
<evidence type="ECO:0000313" key="2">
    <source>
        <dbReference type="EMBL" id="STX43667.1"/>
    </source>
</evidence>
<name>A0A378J9U4_9GAMM</name>
<dbReference type="Proteomes" id="UP000254677">
    <property type="component" value="Unassembled WGS sequence"/>
</dbReference>
<evidence type="ECO:0000256" key="1">
    <source>
        <dbReference type="SAM" id="MobiDB-lite"/>
    </source>
</evidence>
<accession>A0A378J9U4</accession>